<dbReference type="InterPro" id="IPR050209">
    <property type="entry name" value="Rab_GTPases_membrane_traffic"/>
</dbReference>
<protein>
    <submittedName>
        <fullName evidence="1">Ras-related protein</fullName>
    </submittedName>
</protein>
<name>A0A8T0JM64_PHAAN</name>
<dbReference type="GO" id="GO:0005525">
    <property type="term" value="F:GTP binding"/>
    <property type="evidence" value="ECO:0007669"/>
    <property type="project" value="InterPro"/>
</dbReference>
<dbReference type="GO" id="GO:0003924">
    <property type="term" value="F:GTPase activity"/>
    <property type="evidence" value="ECO:0007669"/>
    <property type="project" value="InterPro"/>
</dbReference>
<evidence type="ECO:0000313" key="1">
    <source>
        <dbReference type="EMBL" id="KAG2376800.1"/>
    </source>
</evidence>
<dbReference type="SUPFAM" id="SSF52540">
    <property type="entry name" value="P-loop containing nucleoside triphosphate hydrolases"/>
    <property type="match status" value="1"/>
</dbReference>
<comment type="caution">
    <text evidence="1">The sequence shown here is derived from an EMBL/GenBank/DDBJ whole genome shotgun (WGS) entry which is preliminary data.</text>
</comment>
<dbReference type="EMBL" id="JABFOF010000010">
    <property type="protein sequence ID" value="KAG2376800.1"/>
    <property type="molecule type" value="Genomic_DNA"/>
</dbReference>
<dbReference type="Gene3D" id="3.40.50.300">
    <property type="entry name" value="P-loop containing nucleotide triphosphate hydrolases"/>
    <property type="match status" value="1"/>
</dbReference>
<dbReference type="InterPro" id="IPR001806">
    <property type="entry name" value="Small_GTPase"/>
</dbReference>
<dbReference type="SMART" id="SM00175">
    <property type="entry name" value="RAB"/>
    <property type="match status" value="1"/>
</dbReference>
<dbReference type="AlphaFoldDB" id="A0A8T0JM64"/>
<reference evidence="1 2" key="1">
    <citation type="submission" date="2020-05" db="EMBL/GenBank/DDBJ databases">
        <title>Vigna angularis (adzuki bean) Var. LongXiaoDou No. 4 denovo assembly.</title>
        <authorList>
            <person name="Xiang H."/>
        </authorList>
    </citation>
    <scope>NUCLEOTIDE SEQUENCE [LARGE SCALE GENOMIC DNA]</scope>
    <source>
        <tissue evidence="1">Leaf</tissue>
    </source>
</reference>
<sequence length="274" mass="29907">MQESFFIFLEDIAASSSSRAIVVASRLCLVAAANIFVLVLIGDSGVGKSNLLSCFTRNEFNLESKFTIRVEFATKSLNIDSKVGLSSLNLGICPKLSTLSIEAPYMVSLELKGCGVLSEAFINCPLLTSLDASFCSQLTDDCLSATTVTCPLIESLILMSCPSIGSDGLRSLFCLPKLIVLDLSYTFLVNLQPVFDSCLQLKRSSGGSRWLAVKLWWLKVDICLRIGIVKLRGAGERCVVRDGCRGGYECKSTSRVLILWTTGRSLDMYNKCFL</sequence>
<dbReference type="PRINTS" id="PR00449">
    <property type="entry name" value="RASTRNSFRMNG"/>
</dbReference>
<dbReference type="PANTHER" id="PTHR47979">
    <property type="entry name" value="DRAB11-RELATED"/>
    <property type="match status" value="1"/>
</dbReference>
<accession>A0A8T0JM64</accession>
<evidence type="ECO:0000313" key="2">
    <source>
        <dbReference type="Proteomes" id="UP000743370"/>
    </source>
</evidence>
<dbReference type="InterPro" id="IPR032675">
    <property type="entry name" value="LRR_dom_sf"/>
</dbReference>
<dbReference type="Proteomes" id="UP000743370">
    <property type="component" value="Unassembled WGS sequence"/>
</dbReference>
<gene>
    <name evidence="1" type="ORF">HKW66_Vig0173730</name>
</gene>
<organism evidence="1 2">
    <name type="scientific">Phaseolus angularis</name>
    <name type="common">Azuki bean</name>
    <name type="synonym">Vigna angularis</name>
    <dbReference type="NCBI Taxonomy" id="3914"/>
    <lineage>
        <taxon>Eukaryota</taxon>
        <taxon>Viridiplantae</taxon>
        <taxon>Streptophyta</taxon>
        <taxon>Embryophyta</taxon>
        <taxon>Tracheophyta</taxon>
        <taxon>Spermatophyta</taxon>
        <taxon>Magnoliopsida</taxon>
        <taxon>eudicotyledons</taxon>
        <taxon>Gunneridae</taxon>
        <taxon>Pentapetalae</taxon>
        <taxon>rosids</taxon>
        <taxon>fabids</taxon>
        <taxon>Fabales</taxon>
        <taxon>Fabaceae</taxon>
        <taxon>Papilionoideae</taxon>
        <taxon>50 kb inversion clade</taxon>
        <taxon>NPAAA clade</taxon>
        <taxon>indigoferoid/millettioid clade</taxon>
        <taxon>Phaseoleae</taxon>
        <taxon>Vigna</taxon>
    </lineage>
</organism>
<dbReference type="Pfam" id="PF00071">
    <property type="entry name" value="Ras"/>
    <property type="match status" value="1"/>
</dbReference>
<dbReference type="SUPFAM" id="SSF52047">
    <property type="entry name" value="RNI-like"/>
    <property type="match status" value="1"/>
</dbReference>
<dbReference type="InterPro" id="IPR027417">
    <property type="entry name" value="P-loop_NTPase"/>
</dbReference>
<proteinExistence type="predicted"/>
<dbReference type="Gene3D" id="3.80.10.10">
    <property type="entry name" value="Ribonuclease Inhibitor"/>
    <property type="match status" value="1"/>
</dbReference>